<feature type="domain" description="Aconitase A/isopropylmalate dehydratase small subunit swivel" evidence="6">
    <location>
        <begin position="702"/>
        <end position="756"/>
    </location>
</feature>
<dbReference type="GO" id="GO:0170038">
    <property type="term" value="P:proteinogenic amino acid biosynthetic process"/>
    <property type="evidence" value="ECO:0007669"/>
    <property type="project" value="UniProtKB-ARBA"/>
</dbReference>
<dbReference type="Proteomes" id="UP000258309">
    <property type="component" value="Unassembled WGS sequence"/>
</dbReference>
<keyword evidence="4" id="KW-0456">Lyase</keyword>
<dbReference type="Pfam" id="PF00330">
    <property type="entry name" value="Aconitase"/>
    <property type="match status" value="1"/>
</dbReference>
<proteinExistence type="predicted"/>
<dbReference type="GO" id="GO:0016829">
    <property type="term" value="F:lyase activity"/>
    <property type="evidence" value="ECO:0007669"/>
    <property type="project" value="UniProtKB-KW"/>
</dbReference>
<evidence type="ECO:0000313" key="7">
    <source>
        <dbReference type="EMBL" id="RFU28594.1"/>
    </source>
</evidence>
<dbReference type="InterPro" id="IPR050067">
    <property type="entry name" value="IPM_dehydratase_rel_enz"/>
</dbReference>
<evidence type="ECO:0008006" key="9">
    <source>
        <dbReference type="Google" id="ProtNLM"/>
    </source>
</evidence>
<dbReference type="SUPFAM" id="SSF53732">
    <property type="entry name" value="Aconitase iron-sulfur domain"/>
    <property type="match status" value="1"/>
</dbReference>
<evidence type="ECO:0000256" key="1">
    <source>
        <dbReference type="ARBA" id="ARBA00022723"/>
    </source>
</evidence>
<dbReference type="EMBL" id="NCSJ02000158">
    <property type="protein sequence ID" value="RFU28594.1"/>
    <property type="molecule type" value="Genomic_DNA"/>
</dbReference>
<comment type="caution">
    <text evidence="7">The sequence shown here is derived from an EMBL/GenBank/DDBJ whole genome shotgun (WGS) entry which is preliminary data.</text>
</comment>
<dbReference type="PANTHER" id="PTHR43822:SF2">
    <property type="entry name" value="HOMOACONITASE, MITOCHONDRIAL"/>
    <property type="match status" value="1"/>
</dbReference>
<accession>A0A3E2H5C7</accession>
<dbReference type="PRINTS" id="PR00415">
    <property type="entry name" value="ACONITASE"/>
</dbReference>
<dbReference type="Gene3D" id="3.20.19.10">
    <property type="entry name" value="Aconitase, domain 4"/>
    <property type="match status" value="1"/>
</dbReference>
<name>A0A3E2H5C7_SCYLI</name>
<evidence type="ECO:0000256" key="2">
    <source>
        <dbReference type="ARBA" id="ARBA00023004"/>
    </source>
</evidence>
<dbReference type="STRING" id="5539.A0A3E2H5C7"/>
<dbReference type="AlphaFoldDB" id="A0A3E2H5C7"/>
<dbReference type="InterPro" id="IPR036008">
    <property type="entry name" value="Aconitase_4Fe-4S_dom"/>
</dbReference>
<dbReference type="OMA" id="EPAWYIR"/>
<dbReference type="GO" id="GO:0170034">
    <property type="term" value="P:L-amino acid biosynthetic process"/>
    <property type="evidence" value="ECO:0007669"/>
    <property type="project" value="UniProtKB-ARBA"/>
</dbReference>
<feature type="non-terminal residue" evidence="7">
    <location>
        <position position="850"/>
    </location>
</feature>
<evidence type="ECO:0000256" key="3">
    <source>
        <dbReference type="ARBA" id="ARBA00023014"/>
    </source>
</evidence>
<gene>
    <name evidence="7" type="ORF">B7463_g7746</name>
</gene>
<feature type="non-terminal residue" evidence="7">
    <location>
        <position position="1"/>
    </location>
</feature>
<dbReference type="Gene3D" id="3.30.499.10">
    <property type="entry name" value="Aconitase, domain 3"/>
    <property type="match status" value="2"/>
</dbReference>
<dbReference type="GO" id="GO:0051536">
    <property type="term" value="F:iron-sulfur cluster binding"/>
    <property type="evidence" value="ECO:0007669"/>
    <property type="project" value="UniProtKB-KW"/>
</dbReference>
<reference evidence="7 8" key="1">
    <citation type="submission" date="2018-05" db="EMBL/GenBank/DDBJ databases">
        <title>Draft genome sequence of Scytalidium lignicola DSM 105466, a ubiquitous saprotrophic fungus.</title>
        <authorList>
            <person name="Buettner E."/>
            <person name="Gebauer A.M."/>
            <person name="Hofrichter M."/>
            <person name="Liers C."/>
            <person name="Kellner H."/>
        </authorList>
    </citation>
    <scope>NUCLEOTIDE SEQUENCE [LARGE SCALE GENOMIC DNA]</scope>
    <source>
        <strain evidence="7 8">DSM 105466</strain>
    </source>
</reference>
<keyword evidence="2" id="KW-0408">Iron</keyword>
<dbReference type="PANTHER" id="PTHR43822">
    <property type="entry name" value="HOMOACONITASE, MITOCHONDRIAL-RELATED"/>
    <property type="match status" value="1"/>
</dbReference>
<feature type="domain" description="Aconitase/3-isopropylmalate dehydratase large subunit alpha/beta/alpha" evidence="5">
    <location>
        <begin position="235"/>
        <end position="575"/>
    </location>
</feature>
<dbReference type="SUPFAM" id="SSF52016">
    <property type="entry name" value="LeuD/IlvD-like"/>
    <property type="match status" value="1"/>
</dbReference>
<evidence type="ECO:0000259" key="5">
    <source>
        <dbReference type="Pfam" id="PF00330"/>
    </source>
</evidence>
<evidence type="ECO:0000256" key="4">
    <source>
        <dbReference type="ARBA" id="ARBA00023239"/>
    </source>
</evidence>
<dbReference type="InterPro" id="IPR015928">
    <property type="entry name" value="Aconitase/3IPM_dehydase_swvl"/>
</dbReference>
<sequence length="850" mass="93093">MSSTPITYALHPDLAEATAAVTQRTIDRLGEVRGVQFCKLSTGDDIDATSSFFEQGWDVWECFGKLSTLLIGVGRKDEADALRHVLQLCQSDKEVGGFGMKRSTEVNGVLLDPEDIEEILFLVDAWLEALNSAERSRQLAKPVIARGAERRGMTLSEKILAHHTIQTPSEQGVKASDVVQVAIDWIIASELSWVGMKKTFVSIGKPKIWRNDRFWLAGDHVIDPRISDRPGVQMLAKQLKEAKKEFRMTENQGSNYTILHTEFVRERAEPGMLILGSDSHSCSAGAVGCLGIGLGAADVMMSLVTGETWFKVPQSIKIALTGQPMWYIKGKDVILYILKKLKRNTAAADRIVEFTGTGARFLSCDARFAVCNMCTELGAITGVFVPDEVTYDYINARSQKANKSSSLYFQPDEDAVYAETFEIDLSEVESFLALYPSPDDVVPVTERLGMKFDGCFIGACTTTEEDLILAALVLQVGLKKGLSLAVGKRHVVPGSLPIVKRLRDLGLLQVYEDSGFTRALPGCSYCIGMGADQAVSGEKWLSSQNRNFKNRMGKGEGPSSIGNICSAATVAASSFSMTLTDPAPFLAEVDFKQYAQFLQGCRAQPERTSIPALSYKEPPFQYVEPHLQYEESLQVSKGGQPEQDEQSTSRIIKSKVYALGDFIDTDALAPGAFIVASTTDEELGDHVLQYTHPDFRDHVRSGHEVVVAGRAFGCGSSREEAPRALKALGVKCVIAKTFSFIYGRNQPNLALLGINIVDDEFYSLATTGAAIKIDIPERVILVGGKYFPFVLDEMELRLIENKGLAAAFTSFGRSVFQALCGRNGSSEASPSLANTLDQIENKRSMAKLEW</sequence>
<evidence type="ECO:0000259" key="6">
    <source>
        <dbReference type="Pfam" id="PF00694"/>
    </source>
</evidence>
<dbReference type="OrthoDB" id="419183at2759"/>
<keyword evidence="8" id="KW-1185">Reference proteome</keyword>
<dbReference type="InterPro" id="IPR015931">
    <property type="entry name" value="Acnase/IPM_dHydase_lsu_aba_1/3"/>
</dbReference>
<keyword evidence="1" id="KW-0479">Metal-binding</keyword>
<keyword evidence="3" id="KW-0411">Iron-sulfur</keyword>
<dbReference type="GO" id="GO:0046872">
    <property type="term" value="F:metal ion binding"/>
    <property type="evidence" value="ECO:0007669"/>
    <property type="project" value="UniProtKB-KW"/>
</dbReference>
<dbReference type="InterPro" id="IPR000573">
    <property type="entry name" value="AconitaseA/IPMdHydase_ssu_swvl"/>
</dbReference>
<dbReference type="InterPro" id="IPR001030">
    <property type="entry name" value="Acoase/IPM_deHydtase_lsu_aba"/>
</dbReference>
<protein>
    <recommendedName>
        <fullName evidence="9">Aconitase/3-isopropylmalate dehydratase large subunit alpha/beta/alpha domain-containing protein</fullName>
    </recommendedName>
</protein>
<organism evidence="7 8">
    <name type="scientific">Scytalidium lignicola</name>
    <name type="common">Hyphomycete</name>
    <dbReference type="NCBI Taxonomy" id="5539"/>
    <lineage>
        <taxon>Eukaryota</taxon>
        <taxon>Fungi</taxon>
        <taxon>Dikarya</taxon>
        <taxon>Ascomycota</taxon>
        <taxon>Pezizomycotina</taxon>
        <taxon>Leotiomycetes</taxon>
        <taxon>Leotiomycetes incertae sedis</taxon>
        <taxon>Scytalidium</taxon>
    </lineage>
</organism>
<evidence type="ECO:0000313" key="8">
    <source>
        <dbReference type="Proteomes" id="UP000258309"/>
    </source>
</evidence>
<dbReference type="Pfam" id="PF00694">
    <property type="entry name" value="Aconitase_C"/>
    <property type="match status" value="1"/>
</dbReference>